<keyword evidence="7" id="KW-1185">Reference proteome</keyword>
<evidence type="ECO:0000256" key="4">
    <source>
        <dbReference type="ARBA" id="ARBA00023136"/>
    </source>
</evidence>
<proteinExistence type="predicted"/>
<feature type="transmembrane region" description="Helical" evidence="5">
    <location>
        <begin position="12"/>
        <end position="35"/>
    </location>
</feature>
<dbReference type="Pfam" id="PF07869">
    <property type="entry name" value="DUF1656"/>
    <property type="match status" value="1"/>
</dbReference>
<evidence type="ECO:0000256" key="2">
    <source>
        <dbReference type="ARBA" id="ARBA00022692"/>
    </source>
</evidence>
<dbReference type="InterPro" id="IPR012451">
    <property type="entry name" value="DUF1656"/>
</dbReference>
<evidence type="ECO:0000256" key="1">
    <source>
        <dbReference type="ARBA" id="ARBA00022475"/>
    </source>
</evidence>
<evidence type="ECO:0000256" key="3">
    <source>
        <dbReference type="ARBA" id="ARBA00022989"/>
    </source>
</evidence>
<keyword evidence="1" id="KW-1003">Cell membrane</keyword>
<dbReference type="Proteomes" id="UP000273143">
    <property type="component" value="Chromosome"/>
</dbReference>
<sequence>MGLHEMAIGGVYVSPLLIFGLLALPITKGVLVIFHKLGLTRWVWHEMLFICAIYLLVFTFLTLIIGIFF</sequence>
<keyword evidence="3 5" id="KW-1133">Transmembrane helix</keyword>
<dbReference type="RefSeq" id="WP_127162290.1">
    <property type="nucleotide sequence ID" value="NZ_CP029822.1"/>
</dbReference>
<dbReference type="KEGG" id="emo:DM558_04875"/>
<reference evidence="7" key="1">
    <citation type="submission" date="2018-06" db="EMBL/GenBank/DDBJ databases">
        <title>Complete genome of Pseudomonas insecticola strain QZS01.</title>
        <authorList>
            <person name="Wang J."/>
            <person name="Su Q."/>
        </authorList>
    </citation>
    <scope>NUCLEOTIDE SEQUENCE [LARGE SCALE GENOMIC DNA]</scope>
    <source>
        <strain evidence="7">QZS01</strain>
    </source>
</reference>
<organism evidence="6 7">
    <name type="scientific">Entomomonas moraniae</name>
    <dbReference type="NCBI Taxonomy" id="2213226"/>
    <lineage>
        <taxon>Bacteria</taxon>
        <taxon>Pseudomonadati</taxon>
        <taxon>Pseudomonadota</taxon>
        <taxon>Gammaproteobacteria</taxon>
        <taxon>Pseudomonadales</taxon>
        <taxon>Pseudomonadaceae</taxon>
        <taxon>Entomomonas</taxon>
    </lineage>
</organism>
<evidence type="ECO:0000256" key="5">
    <source>
        <dbReference type="SAM" id="Phobius"/>
    </source>
</evidence>
<protein>
    <submittedName>
        <fullName evidence="6">DUF1656 domain-containing protein</fullName>
    </submittedName>
</protein>
<accession>A0A3Q9JI64</accession>
<evidence type="ECO:0000313" key="7">
    <source>
        <dbReference type="Proteomes" id="UP000273143"/>
    </source>
</evidence>
<evidence type="ECO:0000313" key="6">
    <source>
        <dbReference type="EMBL" id="AZS50149.1"/>
    </source>
</evidence>
<name>A0A3Q9JI64_9GAMM</name>
<feature type="transmembrane region" description="Helical" evidence="5">
    <location>
        <begin position="47"/>
        <end position="68"/>
    </location>
</feature>
<keyword evidence="4 5" id="KW-0472">Membrane</keyword>
<keyword evidence="2 5" id="KW-0812">Transmembrane</keyword>
<dbReference type="EMBL" id="CP029822">
    <property type="protein sequence ID" value="AZS50149.1"/>
    <property type="molecule type" value="Genomic_DNA"/>
</dbReference>
<dbReference type="AlphaFoldDB" id="A0A3Q9JI64"/>
<gene>
    <name evidence="6" type="ORF">DM558_04875</name>
</gene>